<dbReference type="SUPFAM" id="SSF53756">
    <property type="entry name" value="UDP-Glycosyltransferase/glycogen phosphorylase"/>
    <property type="match status" value="1"/>
</dbReference>
<accession>A0ABR9DGP9</accession>
<dbReference type="PANTHER" id="PTHR12526">
    <property type="entry name" value="GLYCOSYLTRANSFERASE"/>
    <property type="match status" value="1"/>
</dbReference>
<dbReference type="InterPro" id="IPR028098">
    <property type="entry name" value="Glyco_trans_4-like_N"/>
</dbReference>
<dbReference type="CDD" id="cd03801">
    <property type="entry name" value="GT4_PimA-like"/>
    <property type="match status" value="1"/>
</dbReference>
<comment type="caution">
    <text evidence="3">The sequence shown here is derived from an EMBL/GenBank/DDBJ whole genome shotgun (WGS) entry which is preliminary data.</text>
</comment>
<gene>
    <name evidence="3" type="ORF">EBB_11120</name>
</gene>
<evidence type="ECO:0000313" key="3">
    <source>
        <dbReference type="EMBL" id="MBD9361072.1"/>
    </source>
</evidence>
<dbReference type="Pfam" id="PF00534">
    <property type="entry name" value="Glycos_transf_1"/>
    <property type="match status" value="1"/>
</dbReference>
<protein>
    <submittedName>
        <fullName evidence="3">Glycosyltransferase family 4 protein</fullName>
    </submittedName>
</protein>
<dbReference type="InterPro" id="IPR001296">
    <property type="entry name" value="Glyco_trans_1"/>
</dbReference>
<dbReference type="Proteomes" id="UP000641152">
    <property type="component" value="Unassembled WGS sequence"/>
</dbReference>
<dbReference type="PANTHER" id="PTHR12526:SF638">
    <property type="entry name" value="SPORE COAT PROTEIN SA"/>
    <property type="match status" value="1"/>
</dbReference>
<proteinExistence type="predicted"/>
<name>A0ABR9DGP9_9GAMM</name>
<dbReference type="RefSeq" id="WP_192393933.1">
    <property type="nucleotide sequence ID" value="NZ_CAJHIU010000002.1"/>
</dbReference>
<evidence type="ECO:0000259" key="1">
    <source>
        <dbReference type="Pfam" id="PF00534"/>
    </source>
</evidence>
<keyword evidence="4" id="KW-1185">Reference proteome</keyword>
<dbReference type="EMBL" id="JACXST010000002">
    <property type="protein sequence ID" value="MBD9361072.1"/>
    <property type="molecule type" value="Genomic_DNA"/>
</dbReference>
<feature type="domain" description="Glycosyl transferase family 1" evidence="1">
    <location>
        <begin position="216"/>
        <end position="384"/>
    </location>
</feature>
<organism evidence="3 4">
    <name type="scientific">Methylomonas fluvii</name>
    <dbReference type="NCBI Taxonomy" id="1854564"/>
    <lineage>
        <taxon>Bacteria</taxon>
        <taxon>Pseudomonadati</taxon>
        <taxon>Pseudomonadota</taxon>
        <taxon>Gammaproteobacteria</taxon>
        <taxon>Methylococcales</taxon>
        <taxon>Methylococcaceae</taxon>
        <taxon>Methylomonas</taxon>
    </lineage>
</organism>
<feature type="domain" description="Glycosyltransferase subfamily 4-like N-terminal" evidence="2">
    <location>
        <begin position="21"/>
        <end position="204"/>
    </location>
</feature>
<dbReference type="Gene3D" id="3.40.50.2000">
    <property type="entry name" value="Glycogen Phosphorylase B"/>
    <property type="match status" value="2"/>
</dbReference>
<sequence>MPTNNLPKRIIYVENGIGYGGAIICLRHLVRNLDRDRFLPLVVTGRNGPQYQEIADEALWKHIPDRHIDIVAWRAKAESAQWLNKLPLLRFCVNQLIARSDDLFNFLPFFLDLLWTAWRFKADLIHANNEPLCNRAALLVAKILRIPSICHVRGNPDGPHSARWAYSLPDHFVSVSHWVANSMREKLAVPEDKISVVYDGIALDKLNNQASDSLFKQRFDLPENVFIVGLVGLLIPWKGQQLFIDAAKILQDQIPHLKMLIVGGTPDDCIPYERELRERVRRESLSDTVNFIGHVSDMIEAYKALDIVVSASTSPEPLGTVVIEAMALGRPLIVPNHGGGAEMVEDNQTGLLFNSGDAESLAASILKFYRSSELMNLLANNARSKALATFDVRQHTEAIQSIYQKFL</sequence>
<evidence type="ECO:0000313" key="4">
    <source>
        <dbReference type="Proteomes" id="UP000641152"/>
    </source>
</evidence>
<reference evidence="3 4" key="1">
    <citation type="submission" date="2020-09" db="EMBL/GenBank/DDBJ databases">
        <title>Methylomonas albis sp. nov. and Methylomonas fluvii sp. nov.: Two cold-adapted methanotrophs from the River Elbe and an amended description of Methylovulum psychrotolerans strain Eb1.</title>
        <authorList>
            <person name="Bussmann I.K."/>
            <person name="Klings K.-W."/>
            <person name="Warnstedt J."/>
            <person name="Hoppert M."/>
            <person name="Saborowski A."/>
            <person name="Horn F."/>
            <person name="Liebner S."/>
        </authorList>
    </citation>
    <scope>NUCLEOTIDE SEQUENCE [LARGE SCALE GENOMIC DNA]</scope>
    <source>
        <strain evidence="3 4">EbB</strain>
    </source>
</reference>
<dbReference type="Pfam" id="PF13439">
    <property type="entry name" value="Glyco_transf_4"/>
    <property type="match status" value="1"/>
</dbReference>
<evidence type="ECO:0000259" key="2">
    <source>
        <dbReference type="Pfam" id="PF13439"/>
    </source>
</evidence>